<dbReference type="FunFam" id="3.40.50.300:FF:000425">
    <property type="entry name" value="Probable ABC transporter, ATP-binding subunit"/>
    <property type="match status" value="1"/>
</dbReference>
<dbReference type="InterPro" id="IPR003439">
    <property type="entry name" value="ABC_transporter-like_ATP-bd"/>
</dbReference>
<dbReference type="GO" id="GO:0015418">
    <property type="term" value="F:ABC-type quaternary ammonium compound transporting activity"/>
    <property type="evidence" value="ECO:0007669"/>
    <property type="project" value="UniProtKB-EC"/>
</dbReference>
<dbReference type="EMBL" id="NGKA01000003">
    <property type="protein sequence ID" value="RSU14313.1"/>
    <property type="molecule type" value="Genomic_DNA"/>
</dbReference>
<keyword evidence="3" id="KW-0410">Iron transport</keyword>
<keyword evidence="2" id="KW-1003">Cell membrane</keyword>
<dbReference type="PANTHER" id="PTHR42781">
    <property type="entry name" value="SPERMIDINE/PUTRESCINE IMPORT ATP-BINDING PROTEIN POTA"/>
    <property type="match status" value="1"/>
</dbReference>
<dbReference type="Gene3D" id="3.40.50.300">
    <property type="entry name" value="P-loop containing nucleotide triphosphate hydrolases"/>
    <property type="match status" value="1"/>
</dbReference>
<dbReference type="Proteomes" id="UP000287605">
    <property type="component" value="Unassembled WGS sequence"/>
</dbReference>
<evidence type="ECO:0000256" key="6">
    <source>
        <dbReference type="ARBA" id="ARBA00022967"/>
    </source>
</evidence>
<evidence type="ECO:0000256" key="1">
    <source>
        <dbReference type="ARBA" id="ARBA00022448"/>
    </source>
</evidence>
<sequence>MFLTVEQLRKDFGSKTVLHDINFTMAEGELLSILGPSGCGKSTLLRCIGGFESLSNGSIKLDGEELSSVPAEDRPVATVFQTYGLFPHMTVLNNIIYGLKFKQVSKKEAIERGRDILKLLELEGYQHKRIQELSGGEQQRVALGRSLIVKPQLLLLDEPLSNLDERLRVSMREEIKKIQQKFNIATIFVTHDQEEAFAIADRIILMESGRISQMGTAEEIYNHPASSFSLAFIGQSNVLETSGCYVRPEKIKITNQTPVNGSIVRKQFKGDTIEYRVAYEENQFLDILVLNNGENEFELYEEVYIEFEPQKIRRR</sequence>
<comment type="caution">
    <text evidence="12">The sequence shown here is derived from an EMBL/GenBank/DDBJ whole genome shotgun (WGS) entry which is preliminary data.</text>
</comment>
<dbReference type="InterPro" id="IPR015853">
    <property type="entry name" value="ABC_transpr_FbpC"/>
</dbReference>
<dbReference type="PROSITE" id="PS00211">
    <property type="entry name" value="ABC_TRANSPORTER_1"/>
    <property type="match status" value="1"/>
</dbReference>
<evidence type="ECO:0000259" key="11">
    <source>
        <dbReference type="PROSITE" id="PS50893"/>
    </source>
</evidence>
<evidence type="ECO:0000256" key="7">
    <source>
        <dbReference type="ARBA" id="ARBA00023004"/>
    </source>
</evidence>
<keyword evidence="7" id="KW-0408">Iron</keyword>
<evidence type="ECO:0000256" key="2">
    <source>
        <dbReference type="ARBA" id="ARBA00022475"/>
    </source>
</evidence>
<evidence type="ECO:0000313" key="12">
    <source>
        <dbReference type="EMBL" id="RSU14313.1"/>
    </source>
</evidence>
<dbReference type="InterPro" id="IPR050093">
    <property type="entry name" value="ABC_SmlMolc_Importer"/>
</dbReference>
<evidence type="ECO:0000256" key="10">
    <source>
        <dbReference type="ARBA" id="ARBA00066388"/>
    </source>
</evidence>
<keyword evidence="4" id="KW-0547">Nucleotide-binding</keyword>
<keyword evidence="9" id="KW-0472">Membrane</keyword>
<evidence type="ECO:0000256" key="3">
    <source>
        <dbReference type="ARBA" id="ARBA00022496"/>
    </source>
</evidence>
<dbReference type="GO" id="GO:0016887">
    <property type="term" value="F:ATP hydrolysis activity"/>
    <property type="evidence" value="ECO:0007669"/>
    <property type="project" value="InterPro"/>
</dbReference>
<name>A0A430B1V8_9ENTE</name>
<keyword evidence="5 12" id="KW-0067">ATP-binding</keyword>
<dbReference type="SMART" id="SM00382">
    <property type="entry name" value="AAA"/>
    <property type="match status" value="1"/>
</dbReference>
<dbReference type="RefSeq" id="WP_126807228.1">
    <property type="nucleotide sequence ID" value="NZ_NGKA01000003.1"/>
</dbReference>
<organism evidence="12 13">
    <name type="scientific">Vagococcus elongatus</name>
    <dbReference type="NCBI Taxonomy" id="180344"/>
    <lineage>
        <taxon>Bacteria</taxon>
        <taxon>Bacillati</taxon>
        <taxon>Bacillota</taxon>
        <taxon>Bacilli</taxon>
        <taxon>Lactobacillales</taxon>
        <taxon>Enterococcaceae</taxon>
        <taxon>Vagococcus</taxon>
    </lineage>
</organism>
<keyword evidence="6" id="KW-1278">Translocase</keyword>
<dbReference type="InterPro" id="IPR017871">
    <property type="entry name" value="ABC_transporter-like_CS"/>
</dbReference>
<dbReference type="OrthoDB" id="9790614at2"/>
<dbReference type="Pfam" id="PF00005">
    <property type="entry name" value="ABC_tran"/>
    <property type="match status" value="1"/>
</dbReference>
<evidence type="ECO:0000256" key="8">
    <source>
        <dbReference type="ARBA" id="ARBA00023065"/>
    </source>
</evidence>
<dbReference type="Pfam" id="PF08402">
    <property type="entry name" value="TOBE_2"/>
    <property type="match status" value="1"/>
</dbReference>
<dbReference type="GO" id="GO:0015408">
    <property type="term" value="F:ABC-type ferric iron transporter activity"/>
    <property type="evidence" value="ECO:0007669"/>
    <property type="project" value="InterPro"/>
</dbReference>
<feature type="domain" description="ABC transporter" evidence="11">
    <location>
        <begin position="3"/>
        <end position="233"/>
    </location>
</feature>
<dbReference type="AlphaFoldDB" id="A0A430B1V8"/>
<evidence type="ECO:0000256" key="5">
    <source>
        <dbReference type="ARBA" id="ARBA00022840"/>
    </source>
</evidence>
<keyword evidence="8" id="KW-0406">Ion transport</keyword>
<gene>
    <name evidence="12" type="ORF">CBF29_03155</name>
</gene>
<dbReference type="CDD" id="cd03259">
    <property type="entry name" value="ABC_Carb_Solutes_like"/>
    <property type="match status" value="1"/>
</dbReference>
<dbReference type="InterPro" id="IPR008995">
    <property type="entry name" value="Mo/tungstate-bd_C_term_dom"/>
</dbReference>
<proteinExistence type="predicted"/>
<accession>A0A430B1V8</accession>
<evidence type="ECO:0000256" key="9">
    <source>
        <dbReference type="ARBA" id="ARBA00023136"/>
    </source>
</evidence>
<dbReference type="GO" id="GO:0043190">
    <property type="term" value="C:ATP-binding cassette (ABC) transporter complex"/>
    <property type="evidence" value="ECO:0007669"/>
    <property type="project" value="InterPro"/>
</dbReference>
<evidence type="ECO:0000313" key="13">
    <source>
        <dbReference type="Proteomes" id="UP000287605"/>
    </source>
</evidence>
<dbReference type="SUPFAM" id="SSF50331">
    <property type="entry name" value="MOP-like"/>
    <property type="match status" value="1"/>
</dbReference>
<dbReference type="EC" id="7.6.2.9" evidence="10"/>
<reference evidence="12 13" key="1">
    <citation type="submission" date="2017-05" db="EMBL/GenBank/DDBJ databases">
        <title>Vagococcus spp. assemblies.</title>
        <authorList>
            <person name="Gulvik C.A."/>
        </authorList>
    </citation>
    <scope>NUCLEOTIDE SEQUENCE [LARGE SCALE GENOMIC DNA]</scope>
    <source>
        <strain evidence="12 13">CCUG 51432</strain>
    </source>
</reference>
<dbReference type="PANTHER" id="PTHR42781:SF4">
    <property type="entry name" value="SPERMIDINE_PUTRESCINE IMPORT ATP-BINDING PROTEIN POTA"/>
    <property type="match status" value="1"/>
</dbReference>
<keyword evidence="1" id="KW-0813">Transport</keyword>
<dbReference type="PROSITE" id="PS50893">
    <property type="entry name" value="ABC_TRANSPORTER_2"/>
    <property type="match status" value="1"/>
</dbReference>
<evidence type="ECO:0000256" key="4">
    <source>
        <dbReference type="ARBA" id="ARBA00022741"/>
    </source>
</evidence>
<protein>
    <recommendedName>
        <fullName evidence="10">ABC-type quaternary amine transporter</fullName>
        <ecNumber evidence="10">7.6.2.9</ecNumber>
    </recommendedName>
</protein>
<keyword evidence="13" id="KW-1185">Reference proteome</keyword>
<dbReference type="SUPFAM" id="SSF52540">
    <property type="entry name" value="P-loop containing nucleoside triphosphate hydrolases"/>
    <property type="match status" value="1"/>
</dbReference>
<dbReference type="GO" id="GO:0005524">
    <property type="term" value="F:ATP binding"/>
    <property type="evidence" value="ECO:0007669"/>
    <property type="project" value="UniProtKB-KW"/>
</dbReference>
<dbReference type="InterPro" id="IPR013611">
    <property type="entry name" value="Transp-assoc_OB_typ2"/>
</dbReference>
<dbReference type="InterPro" id="IPR027417">
    <property type="entry name" value="P-loop_NTPase"/>
</dbReference>
<dbReference type="InterPro" id="IPR003593">
    <property type="entry name" value="AAA+_ATPase"/>
</dbReference>